<dbReference type="SUPFAM" id="SSF48264">
    <property type="entry name" value="Cytochrome P450"/>
    <property type="match status" value="1"/>
</dbReference>
<dbReference type="GO" id="GO:0016705">
    <property type="term" value="F:oxidoreductase activity, acting on paired donors, with incorporation or reduction of molecular oxygen"/>
    <property type="evidence" value="ECO:0007669"/>
    <property type="project" value="InterPro"/>
</dbReference>
<dbReference type="EMBL" id="AP008212">
    <property type="protein sequence ID" value="BAH93654.1"/>
    <property type="molecule type" value="Genomic_DNA"/>
</dbReference>
<evidence type="ECO:0000256" key="8">
    <source>
        <dbReference type="ARBA" id="ARBA00023004"/>
    </source>
</evidence>
<reference evidence="13" key="2">
    <citation type="journal article" date="2008" name="Nucleic Acids Res.">
        <title>The rice annotation project database (RAP-DB): 2008 update.</title>
        <authorList>
            <consortium name="The rice annotation project (RAP)"/>
        </authorList>
    </citation>
    <scope>GENOME REANNOTATION</scope>
    <source>
        <strain evidence="13">cv. Nipponbare</strain>
    </source>
</reference>
<dbReference type="GO" id="GO:0004497">
    <property type="term" value="F:monooxygenase activity"/>
    <property type="evidence" value="ECO:0007669"/>
    <property type="project" value="UniProtKB-KW"/>
</dbReference>
<accession>C7J4B0</accession>
<name>C7J4B0_ORYSJ</name>
<comment type="cofactor">
    <cofactor evidence="1 10">
        <name>heme</name>
        <dbReference type="ChEBI" id="CHEBI:30413"/>
    </cofactor>
</comment>
<dbReference type="FunFam" id="1.10.630.10:FF:000126">
    <property type="entry name" value="Predicted protein"/>
    <property type="match status" value="1"/>
</dbReference>
<evidence type="ECO:0000256" key="2">
    <source>
        <dbReference type="ARBA" id="ARBA00010617"/>
    </source>
</evidence>
<sequence>MAGFPVYLLFLAALIILPMANLIRSARHRRLAGARRPPPGPWALPVIGHLHHLLAGKLPHHHKLRDLAARHGPLMLLRFGELPVVVASSADAAREIAKAHDLAFATRPVTRTARLTLPEGGEGVIFAPYGDGWRQLRKICTLELLSARRVLSFRAVREQEVRCLLLAVASPSPEGTTATASVVNLSRMISSCVADSSVRAIIGSGRFKDRETFLRLMERGIKLFSCPSLPDLFPSSRLAMLVSRVPGRMRRQRKEMMEFMETIIEEHQAARQASMELEKEDLVDVLLRVQRDGSLQFSLTTDNIKAAIADLFIGGSETAATTLQWAMSELLNNPKVMQKAQDEIRQVLYGQERITEETISSLHYLHLVIKETLRLHPPTPLLLPRECREPCQILGFDVSKGAMVLINAWSIGRDPSNWHAPEKFMPERFEQNNIDFKETSFEYIPFGAGRRICPGMTFRLANIELLLASLLYHFDWELPYGMQAGDLDMTETLAVTARRKADLLVVPVRPNEYQLHNLRAVGHSVWLGYNFSDKQIIS</sequence>
<dbReference type="GO" id="GO:0005506">
    <property type="term" value="F:iron ion binding"/>
    <property type="evidence" value="ECO:0007669"/>
    <property type="project" value="InterPro"/>
</dbReference>
<evidence type="ECO:0000256" key="4">
    <source>
        <dbReference type="ARBA" id="ARBA00022692"/>
    </source>
</evidence>
<keyword evidence="5 10" id="KW-0479">Metal-binding</keyword>
<evidence type="ECO:0000256" key="5">
    <source>
        <dbReference type="ARBA" id="ARBA00022723"/>
    </source>
</evidence>
<keyword evidence="6" id="KW-0472">Membrane</keyword>
<evidence type="ECO:0000313" key="13">
    <source>
        <dbReference type="Proteomes" id="UP000000763"/>
    </source>
</evidence>
<gene>
    <name evidence="12" type="ordered locus">Os06g0641900</name>
</gene>
<dbReference type="GO" id="GO:0020037">
    <property type="term" value="F:heme binding"/>
    <property type="evidence" value="ECO:0007669"/>
    <property type="project" value="InterPro"/>
</dbReference>
<evidence type="ECO:0000256" key="1">
    <source>
        <dbReference type="ARBA" id="ARBA00001971"/>
    </source>
</evidence>
<dbReference type="CDD" id="cd11072">
    <property type="entry name" value="CYP71-like"/>
    <property type="match status" value="1"/>
</dbReference>
<dbReference type="InterPro" id="IPR002401">
    <property type="entry name" value="Cyt_P450_E_grp-I"/>
</dbReference>
<dbReference type="PRINTS" id="PR00463">
    <property type="entry name" value="EP450I"/>
</dbReference>
<evidence type="ECO:0000256" key="9">
    <source>
        <dbReference type="ARBA" id="ARBA00023033"/>
    </source>
</evidence>
<evidence type="ECO:0000313" key="12">
    <source>
        <dbReference type="EMBL" id="BAH93654.1"/>
    </source>
</evidence>
<organism evidence="12 13">
    <name type="scientific">Oryza sativa subsp. japonica</name>
    <name type="common">Rice</name>
    <dbReference type="NCBI Taxonomy" id="39947"/>
    <lineage>
        <taxon>Eukaryota</taxon>
        <taxon>Viridiplantae</taxon>
        <taxon>Streptophyta</taxon>
        <taxon>Embryophyta</taxon>
        <taxon>Tracheophyta</taxon>
        <taxon>Spermatophyta</taxon>
        <taxon>Magnoliopsida</taxon>
        <taxon>Liliopsida</taxon>
        <taxon>Poales</taxon>
        <taxon>Poaceae</taxon>
        <taxon>BOP clade</taxon>
        <taxon>Oryzoideae</taxon>
        <taxon>Oryzeae</taxon>
        <taxon>Oryzinae</taxon>
        <taxon>Oryza</taxon>
        <taxon>Oryza sativa</taxon>
    </lineage>
</organism>
<reference evidence="12 13" key="1">
    <citation type="journal article" date="2005" name="Nature">
        <title>The map-based sequence of the rice genome.</title>
        <authorList>
            <consortium name="International rice genome sequencing project (IRGSP)"/>
            <person name="Matsumoto T."/>
            <person name="Wu J."/>
            <person name="Kanamori H."/>
            <person name="Katayose Y."/>
            <person name="Fujisawa M."/>
            <person name="Namiki N."/>
            <person name="Mizuno H."/>
            <person name="Yamamoto K."/>
            <person name="Antonio B.A."/>
            <person name="Baba T."/>
            <person name="Sakata K."/>
            <person name="Nagamura Y."/>
            <person name="Aoki H."/>
            <person name="Arikawa K."/>
            <person name="Arita K."/>
            <person name="Bito T."/>
            <person name="Chiden Y."/>
            <person name="Fujitsuka N."/>
            <person name="Fukunaka R."/>
            <person name="Hamada M."/>
            <person name="Harada C."/>
            <person name="Hayashi A."/>
            <person name="Hijishita S."/>
            <person name="Honda M."/>
            <person name="Hosokawa S."/>
            <person name="Ichikawa Y."/>
            <person name="Idonuma A."/>
            <person name="Iijima M."/>
            <person name="Ikeda M."/>
            <person name="Ikeno M."/>
            <person name="Ito K."/>
            <person name="Ito S."/>
            <person name="Ito T."/>
            <person name="Ito Y."/>
            <person name="Ito Y."/>
            <person name="Iwabuchi A."/>
            <person name="Kamiya K."/>
            <person name="Karasawa W."/>
            <person name="Kurita K."/>
            <person name="Katagiri S."/>
            <person name="Kikuta A."/>
            <person name="Kobayashi H."/>
            <person name="Kobayashi N."/>
            <person name="Machita K."/>
            <person name="Maehara T."/>
            <person name="Masukawa M."/>
            <person name="Mizubayashi T."/>
            <person name="Mukai Y."/>
            <person name="Nagasaki H."/>
            <person name="Nagata Y."/>
            <person name="Naito S."/>
            <person name="Nakashima M."/>
            <person name="Nakama Y."/>
            <person name="Nakamichi Y."/>
            <person name="Nakamura M."/>
            <person name="Meguro A."/>
            <person name="Negishi M."/>
            <person name="Ohta I."/>
            <person name="Ohta T."/>
            <person name="Okamoto M."/>
            <person name="Ono N."/>
            <person name="Saji S."/>
            <person name="Sakaguchi M."/>
            <person name="Sakai K."/>
            <person name="Shibata M."/>
            <person name="Shimokawa T."/>
            <person name="Song J."/>
            <person name="Takazaki Y."/>
            <person name="Terasawa K."/>
            <person name="Tsugane M."/>
            <person name="Tsuji K."/>
            <person name="Ueda S."/>
            <person name="Waki K."/>
            <person name="Yamagata H."/>
            <person name="Yamamoto M."/>
            <person name="Yamamoto S."/>
            <person name="Yamane H."/>
            <person name="Yoshiki S."/>
            <person name="Yoshihara R."/>
            <person name="Yukawa K."/>
            <person name="Zhong H."/>
            <person name="Yano M."/>
            <person name="Yuan Q."/>
            <person name="Ouyang S."/>
            <person name="Liu J."/>
            <person name="Jones K.M."/>
            <person name="Gansberger K."/>
            <person name="Moffat K."/>
            <person name="Hill J."/>
            <person name="Bera J."/>
            <person name="Fadrosh D."/>
            <person name="Jin S."/>
            <person name="Johri S."/>
            <person name="Kim M."/>
            <person name="Overton L."/>
            <person name="Reardon M."/>
            <person name="Tsitrin T."/>
            <person name="Vuong H."/>
            <person name="Weaver B."/>
            <person name="Ciecko A."/>
            <person name="Tallon L."/>
            <person name="Jackson J."/>
            <person name="Pai G."/>
            <person name="Aken S.V."/>
            <person name="Utterback T."/>
            <person name="Reidmuller S."/>
            <person name="Feldblyum T."/>
            <person name="Hsiao J."/>
            <person name="Zismann V."/>
            <person name="Iobst S."/>
            <person name="de Vazeille A.R."/>
            <person name="Buell C.R."/>
            <person name="Ying K."/>
            <person name="Li Y."/>
            <person name="Lu T."/>
            <person name="Huang Y."/>
            <person name="Zhao Q."/>
            <person name="Feng Q."/>
            <person name="Zhang L."/>
            <person name="Zhu J."/>
            <person name="Weng Q."/>
            <person name="Mu J."/>
            <person name="Lu Y."/>
            <person name="Fan D."/>
            <person name="Liu Y."/>
            <person name="Guan J."/>
            <person name="Zhang Y."/>
            <person name="Yu S."/>
            <person name="Liu X."/>
            <person name="Zhang Y."/>
            <person name="Hong G."/>
            <person name="Han B."/>
            <person name="Choisne N."/>
            <person name="Demange N."/>
            <person name="Orjeda G."/>
            <person name="Samain S."/>
            <person name="Cattolico L."/>
            <person name="Pelletier E."/>
            <person name="Couloux A."/>
            <person name="Segurens B."/>
            <person name="Wincker P."/>
            <person name="D'Hont A."/>
            <person name="Scarpelli C."/>
            <person name="Weissenbach J."/>
            <person name="Salanoubat M."/>
            <person name="Quetier F."/>
            <person name="Yu Y."/>
            <person name="Kim H.R."/>
            <person name="Rambo T."/>
            <person name="Currie J."/>
            <person name="Collura K."/>
            <person name="Luo M."/>
            <person name="Yang T."/>
            <person name="Ammiraju J.S.S."/>
            <person name="Engler F."/>
            <person name="Soderlund C."/>
            <person name="Wing R.A."/>
            <person name="Palmer L.E."/>
            <person name="de la Bastide M."/>
            <person name="Spiegel L."/>
            <person name="Nascimento L."/>
            <person name="Zutavern T."/>
            <person name="O'Shaughnessy A."/>
            <person name="Dike S."/>
            <person name="Dedhia N."/>
            <person name="Preston R."/>
            <person name="Balija V."/>
            <person name="McCombie W.R."/>
            <person name="Chow T."/>
            <person name="Chen H."/>
            <person name="Chung M."/>
            <person name="Chen C."/>
            <person name="Shaw J."/>
            <person name="Wu H."/>
            <person name="Hsiao K."/>
            <person name="Chao Y."/>
            <person name="Chu M."/>
            <person name="Cheng C."/>
            <person name="Hour A."/>
            <person name="Lee P."/>
            <person name="Lin S."/>
            <person name="Lin Y."/>
            <person name="Liou J."/>
            <person name="Liu S."/>
            <person name="Hsing Y."/>
            <person name="Raghuvanshi S."/>
            <person name="Mohanty A."/>
            <person name="Bharti A.K."/>
            <person name="Gaur A."/>
            <person name="Gupta V."/>
            <person name="Kumar D."/>
            <person name="Ravi V."/>
            <person name="Vij S."/>
            <person name="Kapur A."/>
            <person name="Khurana P."/>
            <person name="Khurana P."/>
            <person name="Khurana J.P."/>
            <person name="Tyagi A.K."/>
            <person name="Gaikwad K."/>
            <person name="Singh A."/>
            <person name="Dalal V."/>
            <person name="Srivastava S."/>
            <person name="Dixit A."/>
            <person name="Pal A.K."/>
            <person name="Ghazi I.A."/>
            <person name="Yadav M."/>
            <person name="Pandit A."/>
            <person name="Bhargava A."/>
            <person name="Sureshbabu K."/>
            <person name="Batra K."/>
            <person name="Sharma T.R."/>
            <person name="Mohapatra T."/>
            <person name="Singh N.K."/>
            <person name="Messing J."/>
            <person name="Nelson A.B."/>
            <person name="Fuks G."/>
            <person name="Kavchok S."/>
            <person name="Keizer G."/>
            <person name="Linton E."/>
            <person name="Llaca V."/>
            <person name="Song R."/>
            <person name="Tanyolac B."/>
            <person name="Young S."/>
            <person name="Ho-Il K."/>
            <person name="Hahn J.H."/>
            <person name="Sangsakoo G."/>
            <person name="Vanavichit A."/>
            <person name="de Mattos Luiz.A.T."/>
            <person name="Zimmer P.D."/>
            <person name="Malone G."/>
            <person name="Dellagostin O."/>
            <person name="de Oliveira A.C."/>
            <person name="Bevan M."/>
            <person name="Bancroft I."/>
            <person name="Minx P."/>
            <person name="Cordum H."/>
            <person name="Wilson R."/>
            <person name="Cheng Z."/>
            <person name="Jin W."/>
            <person name="Jiang J."/>
            <person name="Leong S.A."/>
            <person name="Iwama H."/>
            <person name="Gojobori T."/>
            <person name="Itoh T."/>
            <person name="Niimura Y."/>
            <person name="Fujii Y."/>
            <person name="Habara T."/>
            <person name="Sakai H."/>
            <person name="Sato Y."/>
            <person name="Wilson G."/>
            <person name="Kumar K."/>
            <person name="McCouch S."/>
            <person name="Juretic N."/>
            <person name="Hoen D."/>
            <person name="Wright S."/>
            <person name="Bruskiewich R."/>
            <person name="Bureau T."/>
            <person name="Miyao A."/>
            <person name="Hirochika H."/>
            <person name="Nishikawa T."/>
            <person name="Kadowaki K."/>
            <person name="Sugiura M."/>
            <person name="Burr B."/>
            <person name="Sasaki T."/>
        </authorList>
    </citation>
    <scope>NUCLEOTIDE SEQUENCE [LARGE SCALE GENOMIC DNA]</scope>
    <source>
        <strain evidence="13">cv. Nipponbare</strain>
    </source>
</reference>
<dbReference type="InterPro" id="IPR017972">
    <property type="entry name" value="Cyt_P450_CS"/>
</dbReference>
<keyword evidence="3 10" id="KW-0349">Heme</keyword>
<feature type="binding site" description="axial binding residue" evidence="10">
    <location>
        <position position="453"/>
    </location>
    <ligand>
        <name>heme</name>
        <dbReference type="ChEBI" id="CHEBI:30413"/>
    </ligand>
    <ligandPart>
        <name>Fe</name>
        <dbReference type="ChEBI" id="CHEBI:18248"/>
    </ligandPart>
</feature>
<evidence type="ECO:0000256" key="6">
    <source>
        <dbReference type="ARBA" id="ARBA00022989"/>
    </source>
</evidence>
<dbReference type="PROSITE" id="PS00086">
    <property type="entry name" value="CYTOCHROME_P450"/>
    <property type="match status" value="1"/>
</dbReference>
<keyword evidence="9 11" id="KW-0503">Monooxygenase</keyword>
<keyword evidence="6" id="KW-1133">Transmembrane helix</keyword>
<dbReference type="InterPro" id="IPR036396">
    <property type="entry name" value="Cyt_P450_sf"/>
</dbReference>
<dbReference type="PANTHER" id="PTHR47955">
    <property type="entry name" value="CYTOCHROME P450 FAMILY 71 PROTEIN"/>
    <property type="match status" value="1"/>
</dbReference>
<dbReference type="InterPro" id="IPR001128">
    <property type="entry name" value="Cyt_P450"/>
</dbReference>
<keyword evidence="8 10" id="KW-0408">Iron</keyword>
<keyword evidence="7 11" id="KW-0560">Oxidoreductase</keyword>
<evidence type="ECO:0000256" key="3">
    <source>
        <dbReference type="ARBA" id="ARBA00022617"/>
    </source>
</evidence>
<evidence type="ECO:0000256" key="10">
    <source>
        <dbReference type="PIRSR" id="PIRSR602401-1"/>
    </source>
</evidence>
<evidence type="ECO:0000256" key="7">
    <source>
        <dbReference type="ARBA" id="ARBA00023002"/>
    </source>
</evidence>
<dbReference type="Pfam" id="PF00067">
    <property type="entry name" value="p450"/>
    <property type="match status" value="1"/>
</dbReference>
<dbReference type="PANTHER" id="PTHR47955:SF21">
    <property type="entry name" value="OS06G0642300 PROTEIN"/>
    <property type="match status" value="1"/>
</dbReference>
<dbReference type="AlphaFoldDB" id="C7J4B0"/>
<dbReference type="FunFam" id="1.10.630.10:FF:000114">
    <property type="entry name" value="Os06g0642500 protein"/>
    <property type="match status" value="1"/>
</dbReference>
<comment type="similarity">
    <text evidence="2 11">Belongs to the cytochrome P450 family.</text>
</comment>
<dbReference type="PRINTS" id="PR00385">
    <property type="entry name" value="P450"/>
</dbReference>
<keyword evidence="4" id="KW-0812">Transmembrane</keyword>
<dbReference type="Gene3D" id="1.10.630.10">
    <property type="entry name" value="Cytochrome P450"/>
    <property type="match status" value="1"/>
</dbReference>
<protein>
    <submittedName>
        <fullName evidence="12">Os06g0641900 protein</fullName>
    </submittedName>
</protein>
<dbReference type="Proteomes" id="UP000000763">
    <property type="component" value="Chromosome 6"/>
</dbReference>
<evidence type="ECO:0000256" key="11">
    <source>
        <dbReference type="RuleBase" id="RU000461"/>
    </source>
</evidence>
<proteinExistence type="inferred from homology"/>
<dbReference type="KEGG" id="dosa:Os06g0641900"/>